<dbReference type="Gene3D" id="1.25.40.20">
    <property type="entry name" value="Ankyrin repeat-containing domain"/>
    <property type="match status" value="1"/>
</dbReference>
<evidence type="ECO:0008006" key="5">
    <source>
        <dbReference type="Google" id="ProtNLM"/>
    </source>
</evidence>
<keyword evidence="1" id="KW-0040">ANK repeat</keyword>
<comment type="caution">
    <text evidence="3">The sequence shown here is derived from an EMBL/GenBank/DDBJ whole genome shotgun (WGS) entry which is preliminary data.</text>
</comment>
<proteinExistence type="predicted"/>
<feature type="region of interest" description="Disordered" evidence="2">
    <location>
        <begin position="1"/>
        <end position="24"/>
    </location>
</feature>
<accession>A0AA40EJF1</accession>
<dbReference type="AlphaFoldDB" id="A0AA40EJF1"/>
<reference evidence="3" key="1">
    <citation type="submission" date="2023-06" db="EMBL/GenBank/DDBJ databases">
        <title>Genome-scale phylogeny and comparative genomics of the fungal order Sordariales.</title>
        <authorList>
            <consortium name="Lawrence Berkeley National Laboratory"/>
            <person name="Hensen N."/>
            <person name="Bonometti L."/>
            <person name="Westerberg I."/>
            <person name="Brannstrom I.O."/>
            <person name="Guillou S."/>
            <person name="Cros-Aarteil S."/>
            <person name="Calhoun S."/>
            <person name="Haridas S."/>
            <person name="Kuo A."/>
            <person name="Mondo S."/>
            <person name="Pangilinan J."/>
            <person name="Riley R."/>
            <person name="LaButti K."/>
            <person name="Andreopoulos B."/>
            <person name="Lipzen A."/>
            <person name="Chen C."/>
            <person name="Yanf M."/>
            <person name="Daum C."/>
            <person name="Ng V."/>
            <person name="Clum A."/>
            <person name="Steindorff A."/>
            <person name="Ohm R."/>
            <person name="Martin F."/>
            <person name="Silar P."/>
            <person name="Natvig D."/>
            <person name="Lalanne C."/>
            <person name="Gautier V."/>
            <person name="Ament-velasquez S.L."/>
            <person name="Kruys A."/>
            <person name="Hutchinson M.I."/>
            <person name="Powell A.J."/>
            <person name="Barry K."/>
            <person name="Miller A.N."/>
            <person name="Grigoriev I.V."/>
            <person name="Debuchy R."/>
            <person name="Gladieux P."/>
            <person name="Thoren M.H."/>
            <person name="Johannesson H."/>
        </authorList>
    </citation>
    <scope>NUCLEOTIDE SEQUENCE</scope>
    <source>
        <strain evidence="3">SMH3187-1</strain>
    </source>
</reference>
<dbReference type="Proteomes" id="UP001172155">
    <property type="component" value="Unassembled WGS sequence"/>
</dbReference>
<gene>
    <name evidence="3" type="ORF">B0T18DRAFT_393271</name>
</gene>
<name>A0AA40EJF1_9PEZI</name>
<organism evidence="3 4">
    <name type="scientific">Schizothecium vesticola</name>
    <dbReference type="NCBI Taxonomy" id="314040"/>
    <lineage>
        <taxon>Eukaryota</taxon>
        <taxon>Fungi</taxon>
        <taxon>Dikarya</taxon>
        <taxon>Ascomycota</taxon>
        <taxon>Pezizomycotina</taxon>
        <taxon>Sordariomycetes</taxon>
        <taxon>Sordariomycetidae</taxon>
        <taxon>Sordariales</taxon>
        <taxon>Schizotheciaceae</taxon>
        <taxon>Schizothecium</taxon>
    </lineage>
</organism>
<feature type="region of interest" description="Disordered" evidence="2">
    <location>
        <begin position="39"/>
        <end position="63"/>
    </location>
</feature>
<feature type="repeat" description="ANK" evidence="1">
    <location>
        <begin position="346"/>
        <end position="378"/>
    </location>
</feature>
<dbReference type="PROSITE" id="PS50088">
    <property type="entry name" value="ANK_REPEAT"/>
    <property type="match status" value="1"/>
</dbReference>
<evidence type="ECO:0000256" key="1">
    <source>
        <dbReference type="PROSITE-ProRule" id="PRU00023"/>
    </source>
</evidence>
<evidence type="ECO:0000313" key="4">
    <source>
        <dbReference type="Proteomes" id="UP001172155"/>
    </source>
</evidence>
<dbReference type="EMBL" id="JAUKUD010000006">
    <property type="protein sequence ID" value="KAK0740454.1"/>
    <property type="molecule type" value="Genomic_DNA"/>
</dbReference>
<dbReference type="SUPFAM" id="SSF48403">
    <property type="entry name" value="Ankyrin repeat"/>
    <property type="match status" value="1"/>
</dbReference>
<keyword evidence="4" id="KW-1185">Reference proteome</keyword>
<dbReference type="InterPro" id="IPR002110">
    <property type="entry name" value="Ankyrin_rpt"/>
</dbReference>
<evidence type="ECO:0000256" key="2">
    <source>
        <dbReference type="SAM" id="MobiDB-lite"/>
    </source>
</evidence>
<sequence length="406" mass="44915">MDHFPVTEAGPHNSAQKTIHKTLDNESRYLRSELREEMNQRIKTGTEQETGTAVDAKERPGPAQCRLFGQRGLLSSREDEYKADSPTVHQNTPDSQRHGPGTCWCYIAVETLDEQSWFLPDEGLTEQALQLIEDLPDANIILQDSFGNTHLHFLASLNLSDPRYSSLAGFLLIWTRGARLRDCWLTVLNSLFSAFTPLTSPRRHAFGFLPSPNTGPEEGGPFIPLRQPGIAPSCFSLTPPPSTADEGSFLASHARLIQVIQSAYTNSGIEDPAGRNALHCLAEAMLHQPTLNSHRITPSAGRSGLTPLMAFILFLPDSTNDKSKTLLAVLETLVRHGARLEARNRLGETARFMAARLGRKVALTTLLEHGANVHARDVYGRGVLETVDRTARGRGRVSRCTRGWRR</sequence>
<dbReference type="InterPro" id="IPR036770">
    <property type="entry name" value="Ankyrin_rpt-contain_sf"/>
</dbReference>
<protein>
    <recommendedName>
        <fullName evidence="5">Ankyrin</fullName>
    </recommendedName>
</protein>
<evidence type="ECO:0000313" key="3">
    <source>
        <dbReference type="EMBL" id="KAK0740454.1"/>
    </source>
</evidence>